<accession>A0A5J5I3R9</accession>
<reference evidence="3 4" key="1">
    <citation type="submission" date="2019-09" db="EMBL/GenBank/DDBJ databases">
        <authorList>
            <person name="Feng G."/>
        </authorList>
    </citation>
    <scope>NUCLEOTIDE SEQUENCE [LARGE SCALE GENOMIC DNA]</scope>
    <source>
        <strain evidence="2 3">KACC 19283</strain>
        <strain evidence="1 4">KACC 19284</strain>
    </source>
</reference>
<evidence type="ECO:0000313" key="4">
    <source>
        <dbReference type="Proteomes" id="UP000326364"/>
    </source>
</evidence>
<dbReference type="InterPro" id="IPR021508">
    <property type="entry name" value="Gp17-like"/>
</dbReference>
<dbReference type="AlphaFoldDB" id="A0A5J5I3R9"/>
<dbReference type="EMBL" id="VYQA01000005">
    <property type="protein sequence ID" value="KAA9030897.1"/>
    <property type="molecule type" value="Genomic_DNA"/>
</dbReference>
<gene>
    <name evidence="2" type="ORF">F4U95_09065</name>
    <name evidence="1" type="ORF">F4U96_09115</name>
</gene>
<dbReference type="RefSeq" id="WP_150425445.1">
    <property type="nucleotide sequence ID" value="NZ_VYQA01000005.1"/>
</dbReference>
<evidence type="ECO:0000313" key="2">
    <source>
        <dbReference type="EMBL" id="KAA9030897.1"/>
    </source>
</evidence>
<dbReference type="InterPro" id="IPR053745">
    <property type="entry name" value="Viral_Tail_Comp_sf"/>
</dbReference>
<sequence length="138" mass="14766">MSAEVVARAAVIAALRADGALMDGLNGLFDGDPGRASVPYAYVDACIGADWGGKDMDGREVRISLALRVGDEVARRLGDMIARIDAVVAGLSVQNGWRIVTARLVRSRVARDEGRDGGRAPAGWRAVIDYRLRMVREG</sequence>
<dbReference type="Gene3D" id="3.30.2000.30">
    <property type="match status" value="1"/>
</dbReference>
<comment type="caution">
    <text evidence="2">The sequence shown here is derived from an EMBL/GenBank/DDBJ whole genome shotgun (WGS) entry which is preliminary data.</text>
</comment>
<protein>
    <submittedName>
        <fullName evidence="2">DUF3168 domain-containing protein</fullName>
    </submittedName>
</protein>
<dbReference type="EMBL" id="VYQB01000005">
    <property type="protein sequence ID" value="KAA9018261.1"/>
    <property type="molecule type" value="Genomic_DNA"/>
</dbReference>
<proteinExistence type="predicted"/>
<dbReference type="Proteomes" id="UP000325933">
    <property type="component" value="Unassembled WGS sequence"/>
</dbReference>
<keyword evidence="4" id="KW-1185">Reference proteome</keyword>
<evidence type="ECO:0000313" key="3">
    <source>
        <dbReference type="Proteomes" id="UP000325933"/>
    </source>
</evidence>
<organism evidence="2 3">
    <name type="scientific">Sphingobium limneticum</name>
    <dbReference type="NCBI Taxonomy" id="1007511"/>
    <lineage>
        <taxon>Bacteria</taxon>
        <taxon>Pseudomonadati</taxon>
        <taxon>Pseudomonadota</taxon>
        <taxon>Alphaproteobacteria</taxon>
        <taxon>Sphingomonadales</taxon>
        <taxon>Sphingomonadaceae</taxon>
        <taxon>Sphingobium</taxon>
    </lineage>
</organism>
<dbReference type="Proteomes" id="UP000326364">
    <property type="component" value="Unassembled WGS sequence"/>
</dbReference>
<evidence type="ECO:0000313" key="1">
    <source>
        <dbReference type="EMBL" id="KAA9018261.1"/>
    </source>
</evidence>
<dbReference type="Pfam" id="PF11367">
    <property type="entry name" value="Tail_completion_gp17"/>
    <property type="match status" value="1"/>
</dbReference>
<name>A0A5J5I3R9_9SPHN</name>